<keyword evidence="3" id="KW-1185">Reference proteome</keyword>
<evidence type="ECO:0000256" key="1">
    <source>
        <dbReference type="SAM" id="MobiDB-lite"/>
    </source>
</evidence>
<dbReference type="Proteomes" id="UP000653454">
    <property type="component" value="Unassembled WGS sequence"/>
</dbReference>
<sequence length="504" mass="58385">MEVACHLEENEEDNDNKLPDLPDGPENQTDRPEVQLGQKGRADDECEKTCYININGKEFFTQMNKLYKANKAIKDNYENAVRHEIASFQEALVASRGVAKRAPTSFGGDPDSVPAGLNLGGDRWMQTDNRSVLFFHRMKLRNKTHFQMEGLSYSFNSLTCRLRLQDLRLRGTFERLMLDPGASFFYQPTFGTADLLLQDVRCTMVARLRLDAGRLRAELMKSSGQDLLQVDDHNVRLTYDDNESNKEPETITLTANVIRNLKDKIRNDLNEWIKDYFNDYYAYHGPQYLADDRYQKFDNDRIGLTNNYTDNVIKTLRQRLPRVLELPDFTITTVNAMRISLTSGTVQGLNSLHRRSMATDFLDTRFNRRVVETVVGFSGVRLTYKFEVKFDQKTKRGNFHLTFNEITSHMCLMLYNSKQKHKLYFNDIEMSEPAAAVDGEAQQHVARFKYLVEHELKTILKHLLREVILKMRYITECDYPRINKLKPSNNIFGNSNTSEEPNDG</sequence>
<dbReference type="AlphaFoldDB" id="A0A8S4DQ41"/>
<comment type="caution">
    <text evidence="2">The sequence shown here is derived from an EMBL/GenBank/DDBJ whole genome shotgun (WGS) entry which is preliminary data.</text>
</comment>
<proteinExistence type="predicted"/>
<gene>
    <name evidence="2" type="ORF">PLXY2_LOCUS2781</name>
</gene>
<reference evidence="2" key="1">
    <citation type="submission" date="2020-11" db="EMBL/GenBank/DDBJ databases">
        <authorList>
            <person name="Whiteford S."/>
        </authorList>
    </citation>
    <scope>NUCLEOTIDE SEQUENCE</scope>
</reference>
<evidence type="ECO:0000313" key="3">
    <source>
        <dbReference type="Proteomes" id="UP000653454"/>
    </source>
</evidence>
<name>A0A8S4DQ41_PLUXY</name>
<evidence type="ECO:0000313" key="2">
    <source>
        <dbReference type="EMBL" id="CAG9102834.1"/>
    </source>
</evidence>
<protein>
    <submittedName>
        <fullName evidence="2">(diamondback moth) hypothetical protein</fullName>
    </submittedName>
</protein>
<organism evidence="2 3">
    <name type="scientific">Plutella xylostella</name>
    <name type="common">Diamondback moth</name>
    <name type="synonym">Plutella maculipennis</name>
    <dbReference type="NCBI Taxonomy" id="51655"/>
    <lineage>
        <taxon>Eukaryota</taxon>
        <taxon>Metazoa</taxon>
        <taxon>Ecdysozoa</taxon>
        <taxon>Arthropoda</taxon>
        <taxon>Hexapoda</taxon>
        <taxon>Insecta</taxon>
        <taxon>Pterygota</taxon>
        <taxon>Neoptera</taxon>
        <taxon>Endopterygota</taxon>
        <taxon>Lepidoptera</taxon>
        <taxon>Glossata</taxon>
        <taxon>Ditrysia</taxon>
        <taxon>Yponomeutoidea</taxon>
        <taxon>Plutellidae</taxon>
        <taxon>Plutella</taxon>
    </lineage>
</organism>
<accession>A0A8S4DQ41</accession>
<feature type="region of interest" description="Disordered" evidence="1">
    <location>
        <begin position="1"/>
        <end position="41"/>
    </location>
</feature>
<dbReference type="EMBL" id="CAJHNJ030000007">
    <property type="protein sequence ID" value="CAG9102834.1"/>
    <property type="molecule type" value="Genomic_DNA"/>
</dbReference>